<keyword evidence="2" id="KW-0072">Autophagy</keyword>
<protein>
    <submittedName>
        <fullName evidence="3">Uncharacterized protein</fullName>
    </submittedName>
</protein>
<evidence type="ECO:0000256" key="2">
    <source>
        <dbReference type="ARBA" id="ARBA00023006"/>
    </source>
</evidence>
<organism evidence="3">
    <name type="scientific">Pelagomonas calceolata</name>
    <dbReference type="NCBI Taxonomy" id="35677"/>
    <lineage>
        <taxon>Eukaryota</taxon>
        <taxon>Sar</taxon>
        <taxon>Stramenopiles</taxon>
        <taxon>Ochrophyta</taxon>
        <taxon>Pelagophyceae</taxon>
        <taxon>Pelagomonadales</taxon>
        <taxon>Pelagomonadaceae</taxon>
        <taxon>Pelagomonas</taxon>
    </lineage>
</organism>
<dbReference type="EMBL" id="HBIW01015956">
    <property type="protein sequence ID" value="CAE0698318.1"/>
    <property type="molecule type" value="Transcribed_RNA"/>
</dbReference>
<name>A0A7S3ZYZ8_9STRA</name>
<proteinExistence type="predicted"/>
<keyword evidence="1" id="KW-0833">Ubl conjugation pathway</keyword>
<evidence type="ECO:0000256" key="1">
    <source>
        <dbReference type="ARBA" id="ARBA00022786"/>
    </source>
</evidence>
<dbReference type="InterPro" id="IPR007135">
    <property type="entry name" value="Atg3/Atg10"/>
</dbReference>
<gene>
    <name evidence="3" type="ORF">PCAL00307_LOCUS13754</name>
</gene>
<dbReference type="AlphaFoldDB" id="A0A7S3ZYZ8"/>
<dbReference type="Pfam" id="PF03987">
    <property type="entry name" value="Autophagy_act_C"/>
    <property type="match status" value="1"/>
</dbReference>
<accession>A0A7S3ZYZ8</accession>
<dbReference type="GO" id="GO:0019787">
    <property type="term" value="F:ubiquitin-like protein transferase activity"/>
    <property type="evidence" value="ECO:0007669"/>
    <property type="project" value="InterPro"/>
</dbReference>
<reference evidence="3" key="1">
    <citation type="submission" date="2021-01" db="EMBL/GenBank/DDBJ databases">
        <authorList>
            <person name="Corre E."/>
            <person name="Pelletier E."/>
            <person name="Niang G."/>
            <person name="Scheremetjew M."/>
            <person name="Finn R."/>
            <person name="Kale V."/>
            <person name="Holt S."/>
            <person name="Cochrane G."/>
            <person name="Meng A."/>
            <person name="Brown T."/>
            <person name="Cohen L."/>
        </authorList>
    </citation>
    <scope>NUCLEOTIDE SEQUENCE</scope>
    <source>
        <strain evidence="3">CCMP1756</strain>
    </source>
</reference>
<sequence length="198" mass="21827">MPALLQNWSREAQAFVALRDAWAAGVEPQFPWAWRFERVPPTHPLAACVDGYLVWERHFRAPIAAAAPERCASEEDAACAPRDASLDEWEYHILPSTAYGSPELRLRVARYDGAPRSPAEIRRVFAGDAVLSWEPHPVTGELFCLVHGCLDGDAGDDASLLAWFSRTARLLGLRVPPEKWLALRDAWERGVAGGGDGA</sequence>
<evidence type="ECO:0000313" key="3">
    <source>
        <dbReference type="EMBL" id="CAE0698318.1"/>
    </source>
</evidence>
<dbReference type="GO" id="GO:0006914">
    <property type="term" value="P:autophagy"/>
    <property type="evidence" value="ECO:0007669"/>
    <property type="project" value="UniProtKB-KW"/>
</dbReference>